<evidence type="ECO:0000256" key="5">
    <source>
        <dbReference type="SAM" id="Coils"/>
    </source>
</evidence>
<dbReference type="InterPro" id="IPR024079">
    <property type="entry name" value="MetalloPept_cat_dom_sf"/>
</dbReference>
<evidence type="ECO:0000256" key="2">
    <source>
        <dbReference type="ARBA" id="ARBA00022723"/>
    </source>
</evidence>
<keyword evidence="1" id="KW-0645">Protease</keyword>
<dbReference type="EMBL" id="AFPU01000001">
    <property type="protein sequence ID" value="EGP94275.1"/>
    <property type="molecule type" value="Genomic_DNA"/>
</dbReference>
<dbReference type="GO" id="GO:0031012">
    <property type="term" value="C:extracellular matrix"/>
    <property type="evidence" value="ECO:0007669"/>
    <property type="project" value="InterPro"/>
</dbReference>
<reference evidence="8 9" key="1">
    <citation type="journal article" date="2011" name="J. Bacteriol.">
        <title>Genome Sequence of an Ammonia-Oxidizing Soil Archaeon, "Candidatus Nitrosoarchaeum koreensis" MY1.</title>
        <authorList>
            <person name="Kim B.K."/>
            <person name="Jung M.Y."/>
            <person name="Yu D.S."/>
            <person name="Park S.J."/>
            <person name="Oh T.K."/>
            <person name="Rhee S.K."/>
            <person name="Kim J.F."/>
        </authorList>
    </citation>
    <scope>NUCLEOTIDE SEQUENCE [LARGE SCALE GENOMIC DNA]</scope>
    <source>
        <strain evidence="8 9">MY1</strain>
    </source>
</reference>
<evidence type="ECO:0000256" key="4">
    <source>
        <dbReference type="ARBA" id="ARBA00022833"/>
    </source>
</evidence>
<dbReference type="Gene3D" id="3.40.390.10">
    <property type="entry name" value="Collagenase (Catalytic Domain)"/>
    <property type="match status" value="1"/>
</dbReference>
<keyword evidence="3" id="KW-0378">Hydrolase</keyword>
<name>F9CU74_9ARCH</name>
<keyword evidence="4" id="KW-0862">Zinc</keyword>
<proteinExistence type="predicted"/>
<keyword evidence="6" id="KW-1133">Transmembrane helix</keyword>
<evidence type="ECO:0000256" key="3">
    <source>
        <dbReference type="ARBA" id="ARBA00022801"/>
    </source>
</evidence>
<sequence length="290" mass="32932">MVTNDRKNPLNKIPPLDNEETIDRISNLENEVKSFEIEQKRITKTIKTKSTIMIAVVTMIMIIITMITTNTLPTYPSKIIEVVYPTTLSSGYMIENLKGEKINTFVSWKIEPDDSFHIHVVDSPNITQKQLDMINDVVFSTEKVNLDGEEYYKGWYGALEKSSYKTKFPIPIHYHSIITDAGSGHITIRLTTQNNGDGYSGYTKSQVDEANHQILKSSITIFSIDKLSTEEFKSILRHELGHAFGLAHSQNPDDLMYPEIKTNYPYISPCDVQGIIGLYDGEQKSEIICQ</sequence>
<dbReference type="GO" id="GO:0008270">
    <property type="term" value="F:zinc ion binding"/>
    <property type="evidence" value="ECO:0007669"/>
    <property type="project" value="InterPro"/>
</dbReference>
<dbReference type="PATRIC" id="fig|1001994.6.peg.1503"/>
<dbReference type="OrthoDB" id="9634at2157"/>
<evidence type="ECO:0000256" key="6">
    <source>
        <dbReference type="SAM" id="Phobius"/>
    </source>
</evidence>
<dbReference type="STRING" id="1001994.MY1_1521"/>
<keyword evidence="2" id="KW-0479">Metal-binding</keyword>
<keyword evidence="9" id="KW-1185">Reference proteome</keyword>
<organism evidence="8 9">
    <name type="scientific">Nitrosarchaeum koreense MY1</name>
    <dbReference type="NCBI Taxonomy" id="1001994"/>
    <lineage>
        <taxon>Archaea</taxon>
        <taxon>Nitrososphaerota</taxon>
        <taxon>Nitrososphaeria</taxon>
        <taxon>Nitrosopumilales</taxon>
        <taxon>Nitrosopumilaceae</taxon>
        <taxon>Nitrosarchaeum</taxon>
    </lineage>
</organism>
<evidence type="ECO:0000313" key="8">
    <source>
        <dbReference type="EMBL" id="EGP94275.1"/>
    </source>
</evidence>
<evidence type="ECO:0000313" key="9">
    <source>
        <dbReference type="Proteomes" id="UP000004440"/>
    </source>
</evidence>
<gene>
    <name evidence="8" type="ORF">MY1_1521</name>
</gene>
<dbReference type="Pfam" id="PF00413">
    <property type="entry name" value="Peptidase_M10"/>
    <property type="match status" value="1"/>
</dbReference>
<accession>F9CU74</accession>
<dbReference type="GO" id="GO:0006508">
    <property type="term" value="P:proteolysis"/>
    <property type="evidence" value="ECO:0007669"/>
    <property type="project" value="UniProtKB-KW"/>
</dbReference>
<evidence type="ECO:0000259" key="7">
    <source>
        <dbReference type="Pfam" id="PF00413"/>
    </source>
</evidence>
<dbReference type="SUPFAM" id="SSF55486">
    <property type="entry name" value="Metalloproteases ('zincins'), catalytic domain"/>
    <property type="match status" value="1"/>
</dbReference>
<protein>
    <submittedName>
        <fullName evidence="8">Peptidase M10A and M12B matrixin and adamalysin</fullName>
    </submittedName>
</protein>
<keyword evidence="6" id="KW-0812">Transmembrane</keyword>
<dbReference type="AlphaFoldDB" id="F9CU74"/>
<evidence type="ECO:0000256" key="1">
    <source>
        <dbReference type="ARBA" id="ARBA00022670"/>
    </source>
</evidence>
<feature type="transmembrane region" description="Helical" evidence="6">
    <location>
        <begin position="50"/>
        <end position="68"/>
    </location>
</feature>
<dbReference type="RefSeq" id="WP_007551229.1">
    <property type="nucleotide sequence ID" value="NZ_AFPU01000001.1"/>
</dbReference>
<dbReference type="InterPro" id="IPR021190">
    <property type="entry name" value="Pept_M10A"/>
</dbReference>
<dbReference type="GO" id="GO:0004222">
    <property type="term" value="F:metalloendopeptidase activity"/>
    <property type="evidence" value="ECO:0007669"/>
    <property type="project" value="InterPro"/>
</dbReference>
<keyword evidence="6" id="KW-0472">Membrane</keyword>
<keyword evidence="5" id="KW-0175">Coiled coil</keyword>
<feature type="domain" description="Peptidase M10 metallopeptidase" evidence="7">
    <location>
        <begin position="227"/>
        <end position="279"/>
    </location>
</feature>
<comment type="caution">
    <text evidence="8">The sequence shown here is derived from an EMBL/GenBank/DDBJ whole genome shotgun (WGS) entry which is preliminary data.</text>
</comment>
<dbReference type="PRINTS" id="PR00138">
    <property type="entry name" value="MATRIXIN"/>
</dbReference>
<dbReference type="InterPro" id="IPR001818">
    <property type="entry name" value="Pept_M10_metallopeptidase"/>
</dbReference>
<feature type="coiled-coil region" evidence="5">
    <location>
        <begin position="18"/>
        <end position="45"/>
    </location>
</feature>
<dbReference type="Proteomes" id="UP000004440">
    <property type="component" value="Unassembled WGS sequence"/>
</dbReference>